<name>A0AAD4EYG8_9PEZI</name>
<comment type="similarity">
    <text evidence="2 9">Belongs to the UQCRB/QCR7 family.</text>
</comment>
<comment type="caution">
    <text evidence="10">The sequence shown here is derived from an EMBL/GenBank/DDBJ whole genome shotgun (WGS) entry which is preliminary data.</text>
</comment>
<evidence type="ECO:0000256" key="1">
    <source>
        <dbReference type="ARBA" id="ARBA00004443"/>
    </source>
</evidence>
<keyword evidence="8 9" id="KW-0472">Membrane</keyword>
<evidence type="ECO:0000313" key="10">
    <source>
        <dbReference type="EMBL" id="KAG7289761.1"/>
    </source>
</evidence>
<protein>
    <recommendedName>
        <fullName evidence="9">Cytochrome b-c1 complex subunit 7</fullName>
    </recommendedName>
</protein>
<keyword evidence="11" id="KW-1185">Reference proteome</keyword>
<dbReference type="Pfam" id="PF02271">
    <property type="entry name" value="UCR_14kD"/>
    <property type="match status" value="1"/>
</dbReference>
<keyword evidence="5 9" id="KW-0999">Mitochondrion inner membrane</keyword>
<gene>
    <name evidence="10" type="primary">QCR7</name>
    <name evidence="10" type="ORF">NEMBOFW57_006137</name>
</gene>
<dbReference type="AlphaFoldDB" id="A0AAD4EYG8"/>
<evidence type="ECO:0000256" key="2">
    <source>
        <dbReference type="ARBA" id="ARBA00008554"/>
    </source>
</evidence>
<evidence type="ECO:0000256" key="5">
    <source>
        <dbReference type="ARBA" id="ARBA00022792"/>
    </source>
</evidence>
<accession>A0AAD4EYG8</accession>
<dbReference type="InterPro" id="IPR003197">
    <property type="entry name" value="QCR7"/>
</dbReference>
<dbReference type="GO" id="GO:0006122">
    <property type="term" value="P:mitochondrial electron transport, ubiquinol to cytochrome c"/>
    <property type="evidence" value="ECO:0007669"/>
    <property type="project" value="InterPro"/>
</dbReference>
<dbReference type="SUPFAM" id="SSF81524">
    <property type="entry name" value="14 kDa protein of cytochrome bc1 complex (Ubiquinol-cytochrome c reductase)"/>
    <property type="match status" value="1"/>
</dbReference>
<comment type="subcellular location">
    <subcellularLocation>
        <location evidence="1">Mitochondrion inner membrane</location>
        <topology evidence="1">Peripheral membrane protein</topology>
        <orientation evidence="1">Matrix side</orientation>
    </subcellularLocation>
</comment>
<evidence type="ECO:0000313" key="11">
    <source>
        <dbReference type="Proteomes" id="UP001197093"/>
    </source>
</evidence>
<keyword evidence="6 9" id="KW-0249">Electron transport</keyword>
<evidence type="ECO:0000256" key="7">
    <source>
        <dbReference type="ARBA" id="ARBA00023128"/>
    </source>
</evidence>
<organism evidence="10 11">
    <name type="scientific">Staphylotrichum longicolle</name>
    <dbReference type="NCBI Taxonomy" id="669026"/>
    <lineage>
        <taxon>Eukaryota</taxon>
        <taxon>Fungi</taxon>
        <taxon>Dikarya</taxon>
        <taxon>Ascomycota</taxon>
        <taxon>Pezizomycotina</taxon>
        <taxon>Sordariomycetes</taxon>
        <taxon>Sordariomycetidae</taxon>
        <taxon>Sordariales</taxon>
        <taxon>Chaetomiaceae</taxon>
        <taxon>Staphylotrichum</taxon>
    </lineage>
</organism>
<evidence type="ECO:0000256" key="8">
    <source>
        <dbReference type="ARBA" id="ARBA00023136"/>
    </source>
</evidence>
<proteinExistence type="inferred from homology"/>
<reference evidence="10" key="1">
    <citation type="submission" date="2023-02" db="EMBL/GenBank/DDBJ databases">
        <authorList>
            <person name="Palmer J.M."/>
        </authorList>
    </citation>
    <scope>NUCLEOTIDE SEQUENCE</scope>
    <source>
        <strain evidence="10">FW57</strain>
    </source>
</reference>
<keyword evidence="3 9" id="KW-0813">Transport</keyword>
<dbReference type="Gene3D" id="1.10.1090.10">
    <property type="entry name" value="Cytochrome b-c1 complex subunit 7"/>
    <property type="match status" value="1"/>
</dbReference>
<sequence>MPIAPTLAPAAATRPWLMKLLKPLAGWYSNAAGYRQMGLLGDDLISEENETVLKALHRLSPQQSYDRIYRIRRATQLSLQQKILPKAEWTKPEEDVRYLTPILEQLYAEAKEKDALDTLTVFKKH</sequence>
<keyword evidence="4 9" id="KW-0679">Respiratory chain</keyword>
<dbReference type="InterPro" id="IPR036544">
    <property type="entry name" value="QCR7_sf"/>
</dbReference>
<evidence type="ECO:0000256" key="3">
    <source>
        <dbReference type="ARBA" id="ARBA00022448"/>
    </source>
</evidence>
<dbReference type="GO" id="GO:0005743">
    <property type="term" value="C:mitochondrial inner membrane"/>
    <property type="evidence" value="ECO:0007669"/>
    <property type="project" value="UniProtKB-SubCell"/>
</dbReference>
<dbReference type="FunFam" id="1.10.1090.10:FF:000001">
    <property type="entry name" value="Cytochrome b-c1 complex subunit 7"/>
    <property type="match status" value="1"/>
</dbReference>
<keyword evidence="7 9" id="KW-0496">Mitochondrion</keyword>
<dbReference type="PANTHER" id="PTHR12022:SF0">
    <property type="entry name" value="CYTOCHROME B-C1 COMPLEX SUBUNIT 7"/>
    <property type="match status" value="1"/>
</dbReference>
<comment type="function">
    <text evidence="9">Component of the ubiquinol-cytochrome c oxidoreductase, a multisubunit transmembrane complex that is part of the mitochondrial electron transport chain which drives oxidative phosphorylation.</text>
</comment>
<dbReference type="PIRSF" id="PIRSF000022">
    <property type="entry name" value="Bc1_14K"/>
    <property type="match status" value="1"/>
</dbReference>
<evidence type="ECO:0000256" key="6">
    <source>
        <dbReference type="ARBA" id="ARBA00022982"/>
    </source>
</evidence>
<dbReference type="GO" id="GO:0045275">
    <property type="term" value="C:respiratory chain complex III"/>
    <property type="evidence" value="ECO:0007669"/>
    <property type="project" value="InterPro"/>
</dbReference>
<dbReference type="EMBL" id="JAHCVI010000002">
    <property type="protein sequence ID" value="KAG7289761.1"/>
    <property type="molecule type" value="Genomic_DNA"/>
</dbReference>
<evidence type="ECO:0000256" key="9">
    <source>
        <dbReference type="PIRNR" id="PIRNR000022"/>
    </source>
</evidence>
<dbReference type="PANTHER" id="PTHR12022">
    <property type="entry name" value="UBIQUINOL-CYTOCHROME C REDUCTASE COMPLEX 14 KD PROTEIN"/>
    <property type="match status" value="1"/>
</dbReference>
<evidence type="ECO:0000256" key="4">
    <source>
        <dbReference type="ARBA" id="ARBA00022660"/>
    </source>
</evidence>
<dbReference type="Proteomes" id="UP001197093">
    <property type="component" value="Unassembled WGS sequence"/>
</dbReference>